<dbReference type="RefSeq" id="WP_130592090.1">
    <property type="nucleotide sequence ID" value="NZ_CP034752.1"/>
</dbReference>
<dbReference type="EMBL" id="CP034752">
    <property type="protein sequence ID" value="QBH97152.1"/>
    <property type="molecule type" value="Genomic_DNA"/>
</dbReference>
<reference evidence="1 2" key="1">
    <citation type="submission" date="2019-03" db="EMBL/GenBank/DDBJ databases">
        <title>Pragia sp. nov. isolated from the gut tract of Carduelis flavirostris.</title>
        <authorList>
            <person name="Ge Y."/>
        </authorList>
    </citation>
    <scope>NUCLEOTIDE SEQUENCE [LARGE SCALE GENOMIC DNA]</scope>
    <source>
        <strain evidence="1 2">CF-458</strain>
    </source>
</reference>
<evidence type="ECO:0000313" key="2">
    <source>
        <dbReference type="Proteomes" id="UP000293154"/>
    </source>
</evidence>
<protein>
    <submittedName>
        <fullName evidence="1">Phage minor tail protein L</fullName>
    </submittedName>
</protein>
<sequence>MQDLPKQTLLETARPNQDVLVELFELDLTHIGGDLFRFHSGMNEIRSSIKWQGKTYEPYPIEASGFEFNGQGTSNRPTLTAANITGLITGLSQDYDDLVGAIVTRRQMYSKFLDTDNFLDGNPLADPTQELVSRYIVERMTALEADFAKFELALPCESDGALLPARAIIADTCNWIYRSSECGYTGGAVADEFDNPTTDPACDKCGKRLTSCKLRFGKSNPLPFGGFPSVSKMSR</sequence>
<name>A0A411WLU3_9GAMM</name>
<dbReference type="AlphaFoldDB" id="A0A411WLU3"/>
<dbReference type="KEGG" id="prag:EKN56_12570"/>
<dbReference type="GO" id="GO:0046718">
    <property type="term" value="P:symbiont entry into host cell"/>
    <property type="evidence" value="ECO:0007669"/>
    <property type="project" value="InterPro"/>
</dbReference>
<dbReference type="OrthoDB" id="5673400at2"/>
<evidence type="ECO:0000313" key="1">
    <source>
        <dbReference type="EMBL" id="QBH97152.1"/>
    </source>
</evidence>
<organism evidence="1 2">
    <name type="scientific">Limnobaculum zhutongyuii</name>
    <dbReference type="NCBI Taxonomy" id="2498113"/>
    <lineage>
        <taxon>Bacteria</taxon>
        <taxon>Pseudomonadati</taxon>
        <taxon>Pseudomonadota</taxon>
        <taxon>Gammaproteobacteria</taxon>
        <taxon>Enterobacterales</taxon>
        <taxon>Budviciaceae</taxon>
        <taxon>Limnobaculum</taxon>
    </lineage>
</organism>
<gene>
    <name evidence="1" type="ORF">EKN56_12570</name>
</gene>
<dbReference type="Proteomes" id="UP000293154">
    <property type="component" value="Chromosome"/>
</dbReference>
<dbReference type="NCBIfam" id="TIGR01600">
    <property type="entry name" value="phage_tail_L"/>
    <property type="match status" value="1"/>
</dbReference>
<dbReference type="InterPro" id="IPR006487">
    <property type="entry name" value="Phage_lambda_L"/>
</dbReference>
<dbReference type="GO" id="GO:0051536">
    <property type="term" value="F:iron-sulfur cluster binding"/>
    <property type="evidence" value="ECO:0007669"/>
    <property type="project" value="InterPro"/>
</dbReference>
<dbReference type="GO" id="GO:0030430">
    <property type="term" value="C:host cell cytoplasm"/>
    <property type="evidence" value="ECO:0007669"/>
    <property type="project" value="InterPro"/>
</dbReference>
<dbReference type="Pfam" id="PF05100">
    <property type="entry name" value="Phage_tail_L"/>
    <property type="match status" value="1"/>
</dbReference>
<accession>A0A411WLU3</accession>
<proteinExistence type="predicted"/>
<keyword evidence="2" id="KW-1185">Reference proteome</keyword>